<feature type="transmembrane region" description="Helical" evidence="8">
    <location>
        <begin position="105"/>
        <end position="126"/>
    </location>
</feature>
<keyword evidence="7 8" id="KW-0472">Membrane</keyword>
<dbReference type="PRINTS" id="PR01035">
    <property type="entry name" value="TCRTETA"/>
</dbReference>
<dbReference type="Pfam" id="PF07690">
    <property type="entry name" value="MFS_1"/>
    <property type="match status" value="1"/>
</dbReference>
<keyword evidence="5 8" id="KW-0812">Transmembrane</keyword>
<accession>A0A2U1SSF0</accession>
<evidence type="ECO:0000313" key="13">
    <source>
        <dbReference type="Proteomes" id="UP000316781"/>
    </source>
</evidence>
<dbReference type="OrthoDB" id="9764259at2"/>
<dbReference type="PANTHER" id="PTHR23504:SF15">
    <property type="entry name" value="MAJOR FACILITATOR SUPERFAMILY (MFS) PROFILE DOMAIN-CONTAINING PROTEIN"/>
    <property type="match status" value="1"/>
</dbReference>
<evidence type="ECO:0000256" key="1">
    <source>
        <dbReference type="ARBA" id="ARBA00003279"/>
    </source>
</evidence>
<sequence length="408" mass="42602">MFQRPGKAAFAFILVTVALDMLALGVMIPVLPKLIVEFEGGDLKSAAVATGVFGFAWALMQFLFQPVLGALSDRFGRRPVVLLSNLGMGLDYVFMALAPSLSFLFVGRLISGVTAASVSTATAYIADITEPEKRAGRFGMIGAAFGVGFILGPALGGVLGNHDLRYPFWAAAALSLLNAAYGYFILPESLAPEKRAGAVLWRSANVLGSLDFLRRDRSLALLAVAIFLSYLAHESLPSLFVLYTEYRYHWDAETTGWALAIVGVSQTVVSGGLVRPAVKRFGERATLVVALAAGALGFAAYAFAPTGGIFMAAPPLIALWAMANPAFQGLATRFASASEQGRLQGALSSLRGVSGMVGPLFFTQILSLSIGAGGFPGAGYFVAALLLAASLFVARSAVSAAVADPASV</sequence>
<feature type="domain" description="Major facilitator superfamily (MFS) profile" evidence="9">
    <location>
        <begin position="9"/>
        <end position="401"/>
    </location>
</feature>
<name>A0A2U1SSF0_METSR</name>
<dbReference type="GO" id="GO:0016020">
    <property type="term" value="C:membrane"/>
    <property type="evidence" value="ECO:0007669"/>
    <property type="project" value="UniProtKB-SubCell"/>
</dbReference>
<evidence type="ECO:0000256" key="2">
    <source>
        <dbReference type="ARBA" id="ARBA00004141"/>
    </source>
</evidence>
<dbReference type="EMBL" id="VJMF01000013">
    <property type="protein sequence ID" value="TRL37298.1"/>
    <property type="molecule type" value="Genomic_DNA"/>
</dbReference>
<feature type="transmembrane region" description="Helical" evidence="8">
    <location>
        <begin position="49"/>
        <end position="68"/>
    </location>
</feature>
<dbReference type="InterPro" id="IPR036259">
    <property type="entry name" value="MFS_trans_sf"/>
</dbReference>
<organism evidence="10 12">
    <name type="scientific">Methylosinus sporium</name>
    <dbReference type="NCBI Taxonomy" id="428"/>
    <lineage>
        <taxon>Bacteria</taxon>
        <taxon>Pseudomonadati</taxon>
        <taxon>Pseudomonadota</taxon>
        <taxon>Alphaproteobacteria</taxon>
        <taxon>Hyphomicrobiales</taxon>
        <taxon>Methylocystaceae</taxon>
        <taxon>Methylosinus</taxon>
    </lineage>
</organism>
<dbReference type="PANTHER" id="PTHR23504">
    <property type="entry name" value="MAJOR FACILITATOR SUPERFAMILY DOMAIN-CONTAINING PROTEIN 10"/>
    <property type="match status" value="1"/>
</dbReference>
<gene>
    <name evidence="10" type="ORF">C5689_07370</name>
    <name evidence="11" type="ORF">FM996_02685</name>
</gene>
<evidence type="ECO:0000313" key="10">
    <source>
        <dbReference type="EMBL" id="PWB94546.1"/>
    </source>
</evidence>
<comment type="subcellular location">
    <subcellularLocation>
        <location evidence="2">Membrane</location>
        <topology evidence="2">Multi-pass membrane protein</topology>
    </subcellularLocation>
</comment>
<dbReference type="InterPro" id="IPR020846">
    <property type="entry name" value="MFS_dom"/>
</dbReference>
<keyword evidence="12" id="KW-1185">Reference proteome</keyword>
<reference evidence="10 12" key="1">
    <citation type="journal article" date="2018" name="Appl. Microbiol. Biotechnol.">
        <title>Co-cultivation of the strictly anaerobic methanogen Methanosarcina barkeri with aerobic methanotrophs in an oxygen-limited membrane bioreactor.</title>
        <authorList>
            <person name="In 't Zandt M.H."/>
            <person name="van den Bosch T.J.M."/>
            <person name="Rijkers R."/>
            <person name="van Kessel M.A.H.J."/>
            <person name="Jetten M.S.M."/>
            <person name="Welte C.U."/>
        </authorList>
    </citation>
    <scope>NUCLEOTIDE SEQUENCE [LARGE SCALE GENOMIC DNA]</scope>
    <source>
        <strain evidence="10 12">DSM 17706</strain>
    </source>
</reference>
<comment type="caution">
    <text evidence="10">The sequence shown here is derived from an EMBL/GenBank/DDBJ whole genome shotgun (WGS) entry which is preliminary data.</text>
</comment>
<protein>
    <submittedName>
        <fullName evidence="11">TCR/Tet family MFS transporter</fullName>
    </submittedName>
    <submittedName>
        <fullName evidence="10">Tetracycline resistance MFS efflux pump</fullName>
    </submittedName>
</protein>
<keyword evidence="4" id="KW-0813">Transport</keyword>
<comment type="function">
    <text evidence="1">Resistance to tetracycline by an active tetracycline efflux. This is an energy-dependent process that decreases the accumulation of the antibiotic in whole cells. This protein functions as a metal-tetracycline/H(+) antiporter.</text>
</comment>
<feature type="transmembrane region" description="Helical" evidence="8">
    <location>
        <begin position="219"/>
        <end position="243"/>
    </location>
</feature>
<dbReference type="EMBL" id="PUIV01000007">
    <property type="protein sequence ID" value="PWB94546.1"/>
    <property type="molecule type" value="Genomic_DNA"/>
</dbReference>
<dbReference type="RefSeq" id="WP_108916629.1">
    <property type="nucleotide sequence ID" value="NZ_BGJY01000003.1"/>
</dbReference>
<reference evidence="10" key="2">
    <citation type="submission" date="2018-02" db="EMBL/GenBank/DDBJ databases">
        <authorList>
            <person name="Cohen D.B."/>
            <person name="Kent A.D."/>
        </authorList>
    </citation>
    <scope>NUCLEOTIDE SEQUENCE</scope>
    <source>
        <strain evidence="10">DSM 17706</strain>
    </source>
</reference>
<dbReference type="InterPro" id="IPR011701">
    <property type="entry name" value="MFS"/>
</dbReference>
<dbReference type="Proteomes" id="UP000316781">
    <property type="component" value="Unassembled WGS sequence"/>
</dbReference>
<dbReference type="Gene3D" id="1.20.1250.20">
    <property type="entry name" value="MFS general substrate transporter like domains"/>
    <property type="match status" value="1"/>
</dbReference>
<keyword evidence="6 8" id="KW-1133">Transmembrane helix</keyword>
<proteinExistence type="inferred from homology"/>
<dbReference type="PROSITE" id="PS50850">
    <property type="entry name" value="MFS"/>
    <property type="match status" value="1"/>
</dbReference>
<comment type="similarity">
    <text evidence="3">Belongs to the major facilitator superfamily. TCR/Tet family.</text>
</comment>
<dbReference type="Proteomes" id="UP000245137">
    <property type="component" value="Unassembled WGS sequence"/>
</dbReference>
<evidence type="ECO:0000259" key="9">
    <source>
        <dbReference type="PROSITE" id="PS50850"/>
    </source>
</evidence>
<feature type="transmembrane region" description="Helical" evidence="8">
    <location>
        <begin position="286"/>
        <end position="303"/>
    </location>
</feature>
<evidence type="ECO:0000256" key="4">
    <source>
        <dbReference type="ARBA" id="ARBA00022448"/>
    </source>
</evidence>
<feature type="transmembrane region" description="Helical" evidence="8">
    <location>
        <begin position="80"/>
        <end position="99"/>
    </location>
</feature>
<dbReference type="GO" id="GO:0022857">
    <property type="term" value="F:transmembrane transporter activity"/>
    <property type="evidence" value="ECO:0007669"/>
    <property type="project" value="InterPro"/>
</dbReference>
<feature type="transmembrane region" description="Helical" evidence="8">
    <location>
        <begin position="138"/>
        <end position="160"/>
    </location>
</feature>
<dbReference type="InterPro" id="IPR005829">
    <property type="entry name" value="Sugar_transporter_CS"/>
</dbReference>
<evidence type="ECO:0000256" key="3">
    <source>
        <dbReference type="ARBA" id="ARBA00007520"/>
    </source>
</evidence>
<feature type="transmembrane region" description="Helical" evidence="8">
    <location>
        <begin position="255"/>
        <end position="274"/>
    </location>
</feature>
<reference evidence="11 13" key="3">
    <citation type="submission" date="2019-07" db="EMBL/GenBank/DDBJ databases">
        <title>Ln-dependent methylotrophs.</title>
        <authorList>
            <person name="Tani A."/>
        </authorList>
    </citation>
    <scope>NUCLEOTIDE SEQUENCE [LARGE SCALE GENOMIC DNA]</scope>
    <source>
        <strain evidence="11 13">SM89A</strain>
    </source>
</reference>
<dbReference type="SUPFAM" id="SSF103473">
    <property type="entry name" value="MFS general substrate transporter"/>
    <property type="match status" value="1"/>
</dbReference>
<dbReference type="AlphaFoldDB" id="A0A2U1SSF0"/>
<feature type="transmembrane region" description="Helical" evidence="8">
    <location>
        <begin position="166"/>
        <end position="186"/>
    </location>
</feature>
<dbReference type="CDD" id="cd17388">
    <property type="entry name" value="MFS_TetA"/>
    <property type="match status" value="1"/>
</dbReference>
<dbReference type="InterPro" id="IPR001958">
    <property type="entry name" value="Tet-R_TetA/multi-R_MdtG-like"/>
</dbReference>
<evidence type="ECO:0000313" key="11">
    <source>
        <dbReference type="EMBL" id="TRL37298.1"/>
    </source>
</evidence>
<dbReference type="PROSITE" id="PS00216">
    <property type="entry name" value="SUGAR_TRANSPORT_1"/>
    <property type="match status" value="1"/>
</dbReference>
<evidence type="ECO:0000313" key="12">
    <source>
        <dbReference type="Proteomes" id="UP000245137"/>
    </source>
</evidence>
<evidence type="ECO:0000256" key="5">
    <source>
        <dbReference type="ARBA" id="ARBA00022692"/>
    </source>
</evidence>
<evidence type="ECO:0000256" key="7">
    <source>
        <dbReference type="ARBA" id="ARBA00023136"/>
    </source>
</evidence>
<evidence type="ECO:0000256" key="8">
    <source>
        <dbReference type="SAM" id="Phobius"/>
    </source>
</evidence>
<evidence type="ECO:0000256" key="6">
    <source>
        <dbReference type="ARBA" id="ARBA00022989"/>
    </source>
</evidence>